<feature type="domain" description="CBS" evidence="10">
    <location>
        <begin position="199"/>
        <end position="255"/>
    </location>
</feature>
<dbReference type="PANTHER" id="PTHR43773">
    <property type="entry name" value="MAGNESIUM TRANSPORTER MGTE"/>
    <property type="match status" value="1"/>
</dbReference>
<dbReference type="CDD" id="cd04606">
    <property type="entry name" value="CBS_pair_Mg_transporter"/>
    <property type="match status" value="1"/>
</dbReference>
<comment type="subcellular location">
    <subcellularLocation>
        <location evidence="9">Cell membrane</location>
        <topology evidence="9">Multi-pass membrane protein</topology>
    </subcellularLocation>
    <subcellularLocation>
        <location evidence="1">Membrane</location>
        <topology evidence="1">Multi-pass membrane protein</topology>
    </subcellularLocation>
</comment>
<evidence type="ECO:0000256" key="2">
    <source>
        <dbReference type="ARBA" id="ARBA00009749"/>
    </source>
</evidence>
<evidence type="ECO:0000256" key="1">
    <source>
        <dbReference type="ARBA" id="ARBA00004141"/>
    </source>
</evidence>
<dbReference type="NCBIfam" id="TIGR00400">
    <property type="entry name" value="mgtE"/>
    <property type="match status" value="1"/>
</dbReference>
<dbReference type="GO" id="GO:0015095">
    <property type="term" value="F:magnesium ion transmembrane transporter activity"/>
    <property type="evidence" value="ECO:0007669"/>
    <property type="project" value="UniProtKB-UniRule"/>
</dbReference>
<keyword evidence="8" id="KW-0129">CBS domain</keyword>
<comment type="caution">
    <text evidence="11">The sequence shown here is derived from an EMBL/GenBank/DDBJ whole genome shotgun (WGS) entry which is preliminary data.</text>
</comment>
<sequence>MSLELLKQEFEHVLQSDDPQALHQFLDQQNITEIADLVYEEPERGSDIISAMSVHRASGVFRILEFSLQRRIIEELSPSKVAELLNELPPDDRTSFLEDLPSNVVRELIKQLNPEERKVTLSLLGYPENSVGRLMTPDYVYVYEDNTVSEVIEVIRRVGKSTETIDVIYVINDKGELLDDIRIREFIIADPYSRVSELMDDRVIALNAYQDQEEAAEAFKMNNRVALPVVSNSNKLLGIVTIDDILWVASEEFSEDIQKIGGTEALEEPYLEMPLVRLVRKRAGWLVVLFFGELLTASAMAYFNDELGKALVLAQFIPLIISSGGNSGSQASTLIIQALAMGEVYLSDWWRIMRREILSGLLLGSILGFIGFIRIIAWHHMMERGWIKDLYGPHYMAVGVTIGFTVLGVVLWGTLTGSMLPLVLKRLGADPAVSSAPFVATLVDVTGLIIYFSVAYLVLSGTLL</sequence>
<dbReference type="Pfam" id="PF01769">
    <property type="entry name" value="MgtE"/>
    <property type="match status" value="1"/>
</dbReference>
<dbReference type="SUPFAM" id="SSF158791">
    <property type="entry name" value="MgtE N-terminal domain-like"/>
    <property type="match status" value="1"/>
</dbReference>
<dbReference type="InterPro" id="IPR006667">
    <property type="entry name" value="SLC41_membr_dom"/>
</dbReference>
<evidence type="ECO:0000256" key="8">
    <source>
        <dbReference type="PROSITE-ProRule" id="PRU00703"/>
    </source>
</evidence>
<dbReference type="SUPFAM" id="SSF54631">
    <property type="entry name" value="CBS-domain pair"/>
    <property type="match status" value="1"/>
</dbReference>
<evidence type="ECO:0000256" key="6">
    <source>
        <dbReference type="ARBA" id="ARBA00022989"/>
    </source>
</evidence>
<dbReference type="PROSITE" id="PS51371">
    <property type="entry name" value="CBS"/>
    <property type="match status" value="2"/>
</dbReference>
<comment type="similarity">
    <text evidence="2 9">Belongs to the SLC41A transporter family.</text>
</comment>
<dbReference type="SUPFAM" id="SSF161093">
    <property type="entry name" value="MgtE membrane domain-like"/>
    <property type="match status" value="1"/>
</dbReference>
<dbReference type="InterPro" id="IPR046342">
    <property type="entry name" value="CBS_dom_sf"/>
</dbReference>
<dbReference type="Pfam" id="PF03448">
    <property type="entry name" value="MgtE_N"/>
    <property type="match status" value="1"/>
</dbReference>
<dbReference type="InterPro" id="IPR036739">
    <property type="entry name" value="SLC41_membr_dom_sf"/>
</dbReference>
<evidence type="ECO:0000256" key="3">
    <source>
        <dbReference type="ARBA" id="ARBA00022448"/>
    </source>
</evidence>
<dbReference type="GO" id="GO:0046872">
    <property type="term" value="F:metal ion binding"/>
    <property type="evidence" value="ECO:0007669"/>
    <property type="project" value="UniProtKB-KW"/>
</dbReference>
<dbReference type="PANTHER" id="PTHR43773:SF1">
    <property type="entry name" value="MAGNESIUM TRANSPORTER MGTE"/>
    <property type="match status" value="1"/>
</dbReference>
<evidence type="ECO:0000256" key="7">
    <source>
        <dbReference type="ARBA" id="ARBA00023136"/>
    </source>
</evidence>
<evidence type="ECO:0000313" key="11">
    <source>
        <dbReference type="EMBL" id="TCZ74397.1"/>
    </source>
</evidence>
<feature type="transmembrane region" description="Helical" evidence="9">
    <location>
        <begin position="397"/>
        <end position="424"/>
    </location>
</feature>
<dbReference type="InterPro" id="IPR006669">
    <property type="entry name" value="MgtE_transporter"/>
</dbReference>
<proteinExistence type="inferred from homology"/>
<comment type="function">
    <text evidence="9">Acts as a magnesium transporter.</text>
</comment>
<evidence type="ECO:0000259" key="10">
    <source>
        <dbReference type="PROSITE" id="PS51371"/>
    </source>
</evidence>
<reference evidence="11 12" key="1">
    <citation type="submission" date="2019-03" db="EMBL/GenBank/DDBJ databases">
        <authorList>
            <person name="Kim M.K.M."/>
        </authorList>
    </citation>
    <scope>NUCLEOTIDE SEQUENCE [LARGE SCALE GENOMIC DNA]</scope>
    <source>
        <strain evidence="11 12">17J68-15</strain>
    </source>
</reference>
<protein>
    <recommendedName>
        <fullName evidence="9">Magnesium transporter MgtE</fullName>
    </recommendedName>
</protein>
<evidence type="ECO:0000256" key="4">
    <source>
        <dbReference type="ARBA" id="ARBA00022692"/>
    </source>
</evidence>
<keyword evidence="3 9" id="KW-0813">Transport</keyword>
<dbReference type="Gene3D" id="3.10.580.10">
    <property type="entry name" value="CBS-domain"/>
    <property type="match status" value="1"/>
</dbReference>
<dbReference type="SMART" id="SM00116">
    <property type="entry name" value="CBS"/>
    <property type="match status" value="2"/>
</dbReference>
<name>A0A4R4E5U2_9BACT</name>
<keyword evidence="5 9" id="KW-0460">Magnesium</keyword>
<dbReference type="Gene3D" id="1.25.60.10">
    <property type="entry name" value="MgtE N-terminal domain-like"/>
    <property type="match status" value="1"/>
</dbReference>
<dbReference type="Gene3D" id="1.10.357.20">
    <property type="entry name" value="SLC41 divalent cation transporters, integral membrane domain"/>
    <property type="match status" value="1"/>
</dbReference>
<feature type="transmembrane region" description="Helical" evidence="9">
    <location>
        <begin position="283"/>
        <end position="303"/>
    </location>
</feature>
<evidence type="ECO:0000256" key="9">
    <source>
        <dbReference type="RuleBase" id="RU362011"/>
    </source>
</evidence>
<feature type="domain" description="CBS" evidence="10">
    <location>
        <begin position="135"/>
        <end position="197"/>
    </location>
</feature>
<dbReference type="OrthoDB" id="9790355at2"/>
<keyword evidence="9" id="KW-0479">Metal-binding</keyword>
<keyword evidence="6 9" id="KW-1133">Transmembrane helix</keyword>
<evidence type="ECO:0000256" key="5">
    <source>
        <dbReference type="ARBA" id="ARBA00022842"/>
    </source>
</evidence>
<feature type="transmembrane region" description="Helical" evidence="9">
    <location>
        <begin position="436"/>
        <end position="459"/>
    </location>
</feature>
<organism evidence="11 12">
    <name type="scientific">Flaviaesturariibacter aridisoli</name>
    <dbReference type="NCBI Taxonomy" id="2545761"/>
    <lineage>
        <taxon>Bacteria</taxon>
        <taxon>Pseudomonadati</taxon>
        <taxon>Bacteroidota</taxon>
        <taxon>Chitinophagia</taxon>
        <taxon>Chitinophagales</taxon>
        <taxon>Chitinophagaceae</taxon>
        <taxon>Flaviaestuariibacter</taxon>
    </lineage>
</organism>
<dbReference type="SMART" id="SM00924">
    <property type="entry name" value="MgtE_N"/>
    <property type="match status" value="1"/>
</dbReference>
<comment type="caution">
    <text evidence="9">Lacks conserved residue(s) required for the propagation of feature annotation.</text>
</comment>
<feature type="transmembrane region" description="Helical" evidence="9">
    <location>
        <begin position="357"/>
        <end position="377"/>
    </location>
</feature>
<dbReference type="InterPro" id="IPR038076">
    <property type="entry name" value="MgtE_N_sf"/>
</dbReference>
<dbReference type="InterPro" id="IPR000644">
    <property type="entry name" value="CBS_dom"/>
</dbReference>
<dbReference type="GO" id="GO:0005886">
    <property type="term" value="C:plasma membrane"/>
    <property type="evidence" value="ECO:0007669"/>
    <property type="project" value="UniProtKB-SubCell"/>
</dbReference>
<dbReference type="EMBL" id="SKFH01000002">
    <property type="protein sequence ID" value="TCZ74397.1"/>
    <property type="molecule type" value="Genomic_DNA"/>
</dbReference>
<dbReference type="Proteomes" id="UP000295164">
    <property type="component" value="Unassembled WGS sequence"/>
</dbReference>
<dbReference type="Pfam" id="PF00571">
    <property type="entry name" value="CBS"/>
    <property type="match status" value="2"/>
</dbReference>
<comment type="subunit">
    <text evidence="9">Homodimer.</text>
</comment>
<evidence type="ECO:0000313" key="12">
    <source>
        <dbReference type="Proteomes" id="UP000295164"/>
    </source>
</evidence>
<dbReference type="AlphaFoldDB" id="A0A4R4E5U2"/>
<accession>A0A4R4E5U2</accession>
<dbReference type="RefSeq" id="WP_131850443.1">
    <property type="nucleotide sequence ID" value="NZ_SKFH01000002.1"/>
</dbReference>
<dbReference type="InterPro" id="IPR006668">
    <property type="entry name" value="Mg_transptr_MgtE_intracell_dom"/>
</dbReference>
<keyword evidence="7 9" id="KW-0472">Membrane</keyword>
<keyword evidence="12" id="KW-1185">Reference proteome</keyword>
<keyword evidence="4 9" id="KW-0812">Transmembrane</keyword>
<gene>
    <name evidence="11" type="primary">mgtE</name>
    <name evidence="11" type="ORF">E0486_01875</name>
</gene>
<keyword evidence="9" id="KW-1003">Cell membrane</keyword>